<evidence type="ECO:0000256" key="14">
    <source>
        <dbReference type="ARBA" id="ARBA00042865"/>
    </source>
</evidence>
<name>A0ABS1TT34_9BACI</name>
<sequence length="305" mass="36296">MDHNPRTAYMLQVHKNPEQVNAFITQLVSGGQADVYVHIDQKSYKKMHEKIQKGPNIKILQENVSCEWGDISQIDATLLLLQEVINSHNEYDYVCLRSGQDLLVKNGFKEFLKDQNGKIFMSYRQLNRDSLGLMKINWPKVTRKRYTTTHPIRVFRRILLSLYGKGINIYPNHHKWPREFSFYKGSQWFTIPFEVAKYMIDYLNENEWYYQFFQNTLVPDESFFHTLILNSPYKSRVVNNHLFYLKWGESLSDRNSPQDLTFEDHKLIDESNLYFARKFDETIDKSVIEYYVKNIRFGGKSKISI</sequence>
<organism evidence="15 16">
    <name type="scientific">Neobacillus paridis</name>
    <dbReference type="NCBI Taxonomy" id="2803862"/>
    <lineage>
        <taxon>Bacteria</taxon>
        <taxon>Bacillati</taxon>
        <taxon>Bacillota</taxon>
        <taxon>Bacilli</taxon>
        <taxon>Bacillales</taxon>
        <taxon>Bacillaceae</taxon>
        <taxon>Neobacillus</taxon>
    </lineage>
</organism>
<keyword evidence="12" id="KW-1015">Disulfide bond</keyword>
<keyword evidence="6" id="KW-0479">Metal-binding</keyword>
<dbReference type="RefSeq" id="WP_202655721.1">
    <property type="nucleotide sequence ID" value="NZ_JAESWB010000340.1"/>
</dbReference>
<evidence type="ECO:0000313" key="16">
    <source>
        <dbReference type="Proteomes" id="UP000623967"/>
    </source>
</evidence>
<keyword evidence="3" id="KW-0328">Glycosyltransferase</keyword>
<comment type="subcellular location">
    <subcellularLocation>
        <location evidence="2">Endoplasmic reticulum membrane</location>
        <topology evidence="2">Single-pass type II membrane protein</topology>
    </subcellularLocation>
    <subcellularLocation>
        <location evidence="1">Golgi apparatus membrane</location>
        <topology evidence="1">Single-pass type II membrane protein</topology>
    </subcellularLocation>
</comment>
<evidence type="ECO:0000256" key="1">
    <source>
        <dbReference type="ARBA" id="ARBA00004323"/>
    </source>
</evidence>
<evidence type="ECO:0000256" key="5">
    <source>
        <dbReference type="ARBA" id="ARBA00022692"/>
    </source>
</evidence>
<keyword evidence="10" id="KW-0333">Golgi apparatus</keyword>
<evidence type="ECO:0000313" key="15">
    <source>
        <dbReference type="EMBL" id="MBL4954474.1"/>
    </source>
</evidence>
<proteinExistence type="predicted"/>
<dbReference type="PANTHER" id="PTHR46025:SF3">
    <property type="entry name" value="XYLOSYLTRANSFERASE OXT"/>
    <property type="match status" value="1"/>
</dbReference>
<keyword evidence="4" id="KW-0808">Transferase</keyword>
<dbReference type="Proteomes" id="UP000623967">
    <property type="component" value="Unassembled WGS sequence"/>
</dbReference>
<gene>
    <name evidence="15" type="ORF">JK635_20145</name>
</gene>
<dbReference type="Pfam" id="PF02485">
    <property type="entry name" value="Branch"/>
    <property type="match status" value="1"/>
</dbReference>
<accession>A0ABS1TT34</accession>
<evidence type="ECO:0000256" key="8">
    <source>
        <dbReference type="ARBA" id="ARBA00022968"/>
    </source>
</evidence>
<evidence type="ECO:0000256" key="11">
    <source>
        <dbReference type="ARBA" id="ARBA00023136"/>
    </source>
</evidence>
<keyword evidence="8" id="KW-0735">Signal-anchor</keyword>
<evidence type="ECO:0000256" key="4">
    <source>
        <dbReference type="ARBA" id="ARBA00022679"/>
    </source>
</evidence>
<evidence type="ECO:0000256" key="9">
    <source>
        <dbReference type="ARBA" id="ARBA00022989"/>
    </source>
</evidence>
<evidence type="ECO:0000256" key="7">
    <source>
        <dbReference type="ARBA" id="ARBA00022824"/>
    </source>
</evidence>
<dbReference type="EMBL" id="JAESWB010000340">
    <property type="protein sequence ID" value="MBL4954474.1"/>
    <property type="molecule type" value="Genomic_DNA"/>
</dbReference>
<keyword evidence="13" id="KW-0325">Glycoprotein</keyword>
<evidence type="ECO:0000256" key="6">
    <source>
        <dbReference type="ARBA" id="ARBA00022723"/>
    </source>
</evidence>
<keyword evidence="11" id="KW-0472">Membrane</keyword>
<dbReference type="PANTHER" id="PTHR46025">
    <property type="entry name" value="XYLOSYLTRANSFERASE OXT"/>
    <property type="match status" value="1"/>
</dbReference>
<protein>
    <recommendedName>
        <fullName evidence="14">Peptide O-xylosyltransferase</fullName>
    </recommendedName>
</protein>
<evidence type="ECO:0000256" key="3">
    <source>
        <dbReference type="ARBA" id="ARBA00022676"/>
    </source>
</evidence>
<evidence type="ECO:0000256" key="2">
    <source>
        <dbReference type="ARBA" id="ARBA00004648"/>
    </source>
</evidence>
<keyword evidence="5" id="KW-0812">Transmembrane</keyword>
<dbReference type="InterPro" id="IPR043538">
    <property type="entry name" value="XYLT"/>
</dbReference>
<evidence type="ECO:0000256" key="12">
    <source>
        <dbReference type="ARBA" id="ARBA00023157"/>
    </source>
</evidence>
<evidence type="ECO:0000256" key="13">
    <source>
        <dbReference type="ARBA" id="ARBA00023180"/>
    </source>
</evidence>
<keyword evidence="16" id="KW-1185">Reference proteome</keyword>
<keyword evidence="7" id="KW-0256">Endoplasmic reticulum</keyword>
<reference evidence="15 16" key="1">
    <citation type="submission" date="2021-01" db="EMBL/GenBank/DDBJ databases">
        <title>Genome public.</title>
        <authorList>
            <person name="Liu C."/>
            <person name="Sun Q."/>
        </authorList>
    </citation>
    <scope>NUCLEOTIDE SEQUENCE [LARGE SCALE GENOMIC DNA]</scope>
    <source>
        <strain evidence="15 16">YIM B02564</strain>
    </source>
</reference>
<dbReference type="InterPro" id="IPR003406">
    <property type="entry name" value="Glyco_trans_14"/>
</dbReference>
<comment type="caution">
    <text evidence="15">The sequence shown here is derived from an EMBL/GenBank/DDBJ whole genome shotgun (WGS) entry which is preliminary data.</text>
</comment>
<evidence type="ECO:0000256" key="10">
    <source>
        <dbReference type="ARBA" id="ARBA00023034"/>
    </source>
</evidence>
<keyword evidence="9" id="KW-1133">Transmembrane helix</keyword>